<name>A0ABQ8JQG3_DERPT</name>
<dbReference type="PROSITE" id="PS50026">
    <property type="entry name" value="EGF_3"/>
    <property type="match status" value="4"/>
</dbReference>
<keyword evidence="3 5" id="KW-1015">Disulfide bond</keyword>
<evidence type="ECO:0000256" key="1">
    <source>
        <dbReference type="ARBA" id="ARBA00022536"/>
    </source>
</evidence>
<evidence type="ECO:0000259" key="7">
    <source>
        <dbReference type="PROSITE" id="PS50026"/>
    </source>
</evidence>
<evidence type="ECO:0000256" key="4">
    <source>
        <dbReference type="ARBA" id="ARBA00023180"/>
    </source>
</evidence>
<dbReference type="SUPFAM" id="SSF49899">
    <property type="entry name" value="Concanavalin A-like lectins/glucanases"/>
    <property type="match status" value="1"/>
</dbReference>
<dbReference type="InterPro" id="IPR013320">
    <property type="entry name" value="ConA-like_dom_sf"/>
</dbReference>
<feature type="domain" description="VWFC" evidence="8">
    <location>
        <begin position="728"/>
        <end position="785"/>
    </location>
</feature>
<dbReference type="InterPro" id="IPR049883">
    <property type="entry name" value="NOTCH1_EGF-like"/>
</dbReference>
<dbReference type="CDD" id="cd00054">
    <property type="entry name" value="EGF_CA"/>
    <property type="match status" value="4"/>
</dbReference>
<feature type="domain" description="EGF-like" evidence="7">
    <location>
        <begin position="620"/>
        <end position="658"/>
    </location>
</feature>
<protein>
    <submittedName>
        <fullName evidence="9">Thrombospondin N-terminal -like domain protein</fullName>
    </submittedName>
</protein>
<feature type="disulfide bond" evidence="5">
    <location>
        <begin position="590"/>
        <end position="600"/>
    </location>
</feature>
<keyword evidence="10" id="KW-1185">Reference proteome</keyword>
<dbReference type="PROSITE" id="PS01208">
    <property type="entry name" value="VWFC_1"/>
    <property type="match status" value="2"/>
</dbReference>
<dbReference type="Pfam" id="PF00093">
    <property type="entry name" value="VWC"/>
    <property type="match status" value="1"/>
</dbReference>
<dbReference type="InterPro" id="IPR000742">
    <property type="entry name" value="EGF"/>
</dbReference>
<dbReference type="SMART" id="SM00210">
    <property type="entry name" value="TSPN"/>
    <property type="match status" value="1"/>
</dbReference>
<sequence length="1131" mass="129168">MHMQIWIKLYATKLLLSRNLDPYDYYLINELKIQQQQKQQHSNQRSYYGLLLDQQRNILHLSSTEDDNIDSINRQIRLNDNISRRAIEIISNSNDVTFLITLKQHRHNAGVIFAFTNGIHRILEIQSSSRRKELRFHYRINDTIYSESFDVDIVDDKWHKIALTISHSQLDLHIDCIHRYRRTIQPLDRYLFAHNKDNHITLWLGQRGPNHFVYKGYIGDLRIISSANGFRIQCPSDLGAACPTCGQFKELKDSINYLENTVKYLTEKLMMMEQRLSNREQQCECSRSCYMNGTKYMDGNEWISNDNCHRCRCSAGSIACYPMTACQHQHHESHSLQKVDSNIPSSLLLLPNKSEKNSSSSSPSTSSSSSRCLYNKKIYYEGESIERWTNKNQPNRAKCFECVCRSRSMRCKEKHCPVLNCPPSKRIQPDDKCCMICETDFCSLGHDCHPMAECHNLATNYTCHCKPGFKGNGHTCQDIDECNILNDDVVDDRITHHKMIEKQLNNNVYRHKCNTASSICVNKPGSYECQCKSGFIPQPDNQYECIDIDECLNGQNNCSQHAICLNQPGSYQCQCKPGYEGDGINCKPVCKDLCLNGGHCQAPDTCSCRKGYYGHRCEEDIDECELDIHQCPKNSKCINKLGWYRCECNQGYEDRKELSLNDDEFSTFDFECRDINECIDPLLNTCPSNSKCINIEGTYRCDCNINDGNNHTFHSNTNISLTDSICPKTCIVNGMERKHNERWPVSSKDPCTICQCVQGVVSCQLKQCDCSQKNSIDSQCCPECHTNSDEKVCYHQENHHRVYKNGERWTYECETCECMNGEIDCWSECPQINCLNAVRIPGDCCLRCEDDPCQSSSKSDLLTFNNFTGLAGCRHQDRHYRSGEQINSIKDKCATCSCQMSKLFIEQLRLSSILSTISELSSSTDLSSKSSAVTSSASSIPKLLIPIGKPYMPLTILNGRLCCSYSYPCLNELTNHDYSRSSSIMTDKTAAISRSTGDIASNDVDDDDDDDGRKQHGNGEYMQSSIDDDSHNSELLKPFMNSLIGHEQESMEKFSKILSDKNTNEFDDRDNSIDNDDIDNDDFPLSSSNTNIIHMNQPLTIKQKSTNSIDKIYDKNNDAIDNDWSHEMASN</sequence>
<accession>A0ABQ8JQG3</accession>
<feature type="domain" description="VWFC" evidence="8">
    <location>
        <begin position="370"/>
        <end position="438"/>
    </location>
</feature>
<dbReference type="Gene3D" id="2.10.25.10">
    <property type="entry name" value="Laminin"/>
    <property type="match status" value="6"/>
</dbReference>
<evidence type="ECO:0000313" key="10">
    <source>
        <dbReference type="Proteomes" id="UP000887458"/>
    </source>
</evidence>
<feature type="region of interest" description="Disordered" evidence="6">
    <location>
        <begin position="996"/>
        <end position="1032"/>
    </location>
</feature>
<reference evidence="9 10" key="1">
    <citation type="journal article" date="2018" name="J. Allergy Clin. Immunol.">
        <title>High-quality assembly of Dermatophagoides pteronyssinus genome and transcriptome reveals a wide range of novel allergens.</title>
        <authorList>
            <person name="Liu X.Y."/>
            <person name="Yang K.Y."/>
            <person name="Wang M.Q."/>
            <person name="Kwok J.S."/>
            <person name="Zeng X."/>
            <person name="Yang Z."/>
            <person name="Xiao X.J."/>
            <person name="Lau C.P."/>
            <person name="Li Y."/>
            <person name="Huang Z.M."/>
            <person name="Ba J.G."/>
            <person name="Yim A.K."/>
            <person name="Ouyang C.Y."/>
            <person name="Ngai S.M."/>
            <person name="Chan T.F."/>
            <person name="Leung E.L."/>
            <person name="Liu L."/>
            <person name="Liu Z.G."/>
            <person name="Tsui S.K."/>
        </authorList>
    </citation>
    <scope>NUCLEOTIDE SEQUENCE [LARGE SCALE GENOMIC DNA]</scope>
    <source>
        <strain evidence="9">Derp</strain>
    </source>
</reference>
<feature type="domain" description="VWFC" evidence="8">
    <location>
        <begin position="791"/>
        <end position="849"/>
    </location>
</feature>
<feature type="domain" description="EGF-like" evidence="7">
    <location>
        <begin position="588"/>
        <end position="618"/>
    </location>
</feature>
<dbReference type="PROSITE" id="PS01187">
    <property type="entry name" value="EGF_CA"/>
    <property type="match status" value="3"/>
</dbReference>
<dbReference type="InterPro" id="IPR051586">
    <property type="entry name" value="PKC-binding_NELL"/>
</dbReference>
<keyword evidence="1 5" id="KW-0245">EGF-like domain</keyword>
<reference evidence="9 10" key="2">
    <citation type="journal article" date="2022" name="Mol. Biol. Evol.">
        <title>Comparative Genomics Reveals Insights into the Divergent Evolution of Astigmatic Mites and Household Pest Adaptations.</title>
        <authorList>
            <person name="Xiong Q."/>
            <person name="Wan A.T."/>
            <person name="Liu X."/>
            <person name="Fung C.S."/>
            <person name="Xiao X."/>
            <person name="Malainual N."/>
            <person name="Hou J."/>
            <person name="Wang L."/>
            <person name="Wang M."/>
            <person name="Yang K.Y."/>
            <person name="Cui Y."/>
            <person name="Leung E.L."/>
            <person name="Nong W."/>
            <person name="Shin S.K."/>
            <person name="Au S.W."/>
            <person name="Jeong K.Y."/>
            <person name="Chew F.T."/>
            <person name="Hui J.H."/>
            <person name="Leung T.F."/>
            <person name="Tungtrongchitr A."/>
            <person name="Zhong N."/>
            <person name="Liu Z."/>
            <person name="Tsui S.K."/>
        </authorList>
    </citation>
    <scope>NUCLEOTIDE SEQUENCE [LARGE SCALE GENOMIC DNA]</scope>
    <source>
        <strain evidence="9">Derp</strain>
    </source>
</reference>
<dbReference type="InterPro" id="IPR000152">
    <property type="entry name" value="EGF-type_Asp/Asn_hydroxyl_site"/>
</dbReference>
<dbReference type="Proteomes" id="UP000887458">
    <property type="component" value="Unassembled WGS sequence"/>
</dbReference>
<dbReference type="EMBL" id="NJHN03000025">
    <property type="protein sequence ID" value="KAH9424852.1"/>
    <property type="molecule type" value="Genomic_DNA"/>
</dbReference>
<comment type="caution">
    <text evidence="5">Lacks conserved residue(s) required for the propagation of feature annotation.</text>
</comment>
<dbReference type="PROSITE" id="PS50184">
    <property type="entry name" value="VWFC_2"/>
    <property type="match status" value="3"/>
</dbReference>
<dbReference type="SMART" id="SM00181">
    <property type="entry name" value="EGF"/>
    <property type="match status" value="5"/>
</dbReference>
<dbReference type="SUPFAM" id="SSF57603">
    <property type="entry name" value="FnI-like domain"/>
    <property type="match status" value="4"/>
</dbReference>
<dbReference type="InterPro" id="IPR001007">
    <property type="entry name" value="VWF_dom"/>
</dbReference>
<evidence type="ECO:0000313" key="9">
    <source>
        <dbReference type="EMBL" id="KAH9424852.1"/>
    </source>
</evidence>
<dbReference type="PANTHER" id="PTHR24042">
    <property type="entry name" value="NEL HOMOLOG"/>
    <property type="match status" value="1"/>
</dbReference>
<evidence type="ECO:0000256" key="3">
    <source>
        <dbReference type="ARBA" id="ARBA00023157"/>
    </source>
</evidence>
<evidence type="ECO:0000256" key="6">
    <source>
        <dbReference type="SAM" id="MobiDB-lite"/>
    </source>
</evidence>
<dbReference type="InterPro" id="IPR001881">
    <property type="entry name" value="EGF-like_Ca-bd_dom"/>
</dbReference>
<dbReference type="InterPro" id="IPR026823">
    <property type="entry name" value="cEGF"/>
</dbReference>
<feature type="domain" description="EGF-like" evidence="7">
    <location>
        <begin position="547"/>
        <end position="587"/>
    </location>
</feature>
<dbReference type="InterPro" id="IPR048287">
    <property type="entry name" value="TSPN-like_N"/>
</dbReference>
<dbReference type="InterPro" id="IPR009030">
    <property type="entry name" value="Growth_fac_rcpt_cys_sf"/>
</dbReference>
<keyword evidence="4" id="KW-0325">Glycoprotein</keyword>
<gene>
    <name evidence="9" type="primary">NELL2</name>
    <name evidence="9" type="ORF">DERP_012339</name>
</gene>
<dbReference type="Pfam" id="PF12662">
    <property type="entry name" value="cEGF"/>
    <property type="match status" value="1"/>
</dbReference>
<dbReference type="PROSITE" id="PS00022">
    <property type="entry name" value="EGF_1"/>
    <property type="match status" value="1"/>
</dbReference>
<evidence type="ECO:0000259" key="8">
    <source>
        <dbReference type="PROSITE" id="PS50184"/>
    </source>
</evidence>
<dbReference type="PANTHER" id="PTHR24042:SF5">
    <property type="entry name" value="EGF-LIKE CALCIUM-BINDING DOMAIN-CONTAINING PROTEIN"/>
    <property type="match status" value="1"/>
</dbReference>
<keyword evidence="2" id="KW-0677">Repeat</keyword>
<dbReference type="SMART" id="SM00179">
    <property type="entry name" value="EGF_CA"/>
    <property type="match status" value="5"/>
</dbReference>
<dbReference type="Pfam" id="PF07645">
    <property type="entry name" value="EGF_CA"/>
    <property type="match status" value="4"/>
</dbReference>
<dbReference type="InterPro" id="IPR018097">
    <property type="entry name" value="EGF_Ca-bd_CS"/>
</dbReference>
<dbReference type="PROSITE" id="PS01186">
    <property type="entry name" value="EGF_2"/>
    <property type="match status" value="3"/>
</dbReference>
<evidence type="ECO:0000256" key="5">
    <source>
        <dbReference type="PROSITE-ProRule" id="PRU00076"/>
    </source>
</evidence>
<comment type="caution">
    <text evidence="9">The sequence shown here is derived from an EMBL/GenBank/DDBJ whole genome shotgun (WGS) entry which is preliminary data.</text>
</comment>
<feature type="disulfide bond" evidence="5">
    <location>
        <begin position="608"/>
        <end position="617"/>
    </location>
</feature>
<dbReference type="Gene3D" id="2.60.120.200">
    <property type="match status" value="1"/>
</dbReference>
<dbReference type="Gene3D" id="6.20.200.20">
    <property type="match status" value="2"/>
</dbReference>
<feature type="domain" description="EGF-like" evidence="7">
    <location>
        <begin position="438"/>
        <end position="477"/>
    </location>
</feature>
<dbReference type="SUPFAM" id="SSF57184">
    <property type="entry name" value="Growth factor receptor domain"/>
    <property type="match status" value="1"/>
</dbReference>
<organism evidence="9 10">
    <name type="scientific">Dermatophagoides pteronyssinus</name>
    <name type="common">European house dust mite</name>
    <dbReference type="NCBI Taxonomy" id="6956"/>
    <lineage>
        <taxon>Eukaryota</taxon>
        <taxon>Metazoa</taxon>
        <taxon>Ecdysozoa</taxon>
        <taxon>Arthropoda</taxon>
        <taxon>Chelicerata</taxon>
        <taxon>Arachnida</taxon>
        <taxon>Acari</taxon>
        <taxon>Acariformes</taxon>
        <taxon>Sarcoptiformes</taxon>
        <taxon>Astigmata</taxon>
        <taxon>Psoroptidia</taxon>
        <taxon>Analgoidea</taxon>
        <taxon>Pyroglyphidae</taxon>
        <taxon>Dermatophagoidinae</taxon>
        <taxon>Dermatophagoides</taxon>
    </lineage>
</organism>
<dbReference type="SMART" id="SM00214">
    <property type="entry name" value="VWC"/>
    <property type="match status" value="3"/>
</dbReference>
<proteinExistence type="predicted"/>
<evidence type="ECO:0000256" key="2">
    <source>
        <dbReference type="ARBA" id="ARBA00022737"/>
    </source>
</evidence>
<dbReference type="Gene3D" id="2.10.70.10">
    <property type="entry name" value="Complement Module, domain 1"/>
    <property type="match status" value="2"/>
</dbReference>
<dbReference type="PROSITE" id="PS00010">
    <property type="entry name" value="ASX_HYDROXYL"/>
    <property type="match status" value="3"/>
</dbReference>
<dbReference type="SUPFAM" id="SSF57196">
    <property type="entry name" value="EGF/Laminin"/>
    <property type="match status" value="1"/>
</dbReference>